<dbReference type="Proteomes" id="UP001596513">
    <property type="component" value="Unassembled WGS sequence"/>
</dbReference>
<comment type="caution">
    <text evidence="4">The sequence shown here is derived from an EMBL/GenBank/DDBJ whole genome shotgun (WGS) entry which is preliminary data.</text>
</comment>
<dbReference type="RefSeq" id="WP_380205993.1">
    <property type="nucleotide sequence ID" value="NZ_JBHTEK010000001.1"/>
</dbReference>
<keyword evidence="2" id="KW-0378">Hydrolase</keyword>
<dbReference type="InterPro" id="IPR015883">
    <property type="entry name" value="Glyco_hydro_20_cat"/>
</dbReference>
<sequence length="211" mass="23590">MAPQPTHRGLYARARHGEGRRQNRGQAPLQTYFNRRVLAMLQKRGKIMVGWDEILGPDLPKEIIIQSWRGKKWLLDAVKQGHPALLSEGYYLDLNYSAAAHYLPDPLPVGTPLTPAQQKLVLGGEVAMWSEFADSVIVDSRIWPRAAAVAERLWSPQATTQNVADMYRRLNLVSVKLEALGLRHRSAPAQAARPDGWLLRRGPAAHPGRSN</sequence>
<evidence type="ECO:0000256" key="1">
    <source>
        <dbReference type="ARBA" id="ARBA00006285"/>
    </source>
</evidence>
<dbReference type="PANTHER" id="PTHR22600:SF21">
    <property type="entry name" value="BETA-HEXOSAMINIDASE A"/>
    <property type="match status" value="1"/>
</dbReference>
<dbReference type="SUPFAM" id="SSF51445">
    <property type="entry name" value="(Trans)glycosidases"/>
    <property type="match status" value="1"/>
</dbReference>
<dbReference type="Gene3D" id="3.20.20.80">
    <property type="entry name" value="Glycosidases"/>
    <property type="match status" value="1"/>
</dbReference>
<keyword evidence="5" id="KW-1185">Reference proteome</keyword>
<dbReference type="PANTHER" id="PTHR22600">
    <property type="entry name" value="BETA-HEXOSAMINIDASE"/>
    <property type="match status" value="1"/>
</dbReference>
<reference evidence="5" key="1">
    <citation type="journal article" date="2019" name="Int. J. Syst. Evol. Microbiol.">
        <title>The Global Catalogue of Microorganisms (GCM) 10K type strain sequencing project: providing services to taxonomists for standard genome sequencing and annotation.</title>
        <authorList>
            <consortium name="The Broad Institute Genomics Platform"/>
            <consortium name="The Broad Institute Genome Sequencing Center for Infectious Disease"/>
            <person name="Wu L."/>
            <person name="Ma J."/>
        </authorList>
    </citation>
    <scope>NUCLEOTIDE SEQUENCE [LARGE SCALE GENOMIC DNA]</scope>
    <source>
        <strain evidence="5">JCM 19635</strain>
    </source>
</reference>
<dbReference type="PRINTS" id="PR00738">
    <property type="entry name" value="GLHYDRLASE20"/>
</dbReference>
<accession>A0ABW2U500</accession>
<evidence type="ECO:0000259" key="3">
    <source>
        <dbReference type="Pfam" id="PF00728"/>
    </source>
</evidence>
<organism evidence="4 5">
    <name type="scientific">Hymenobacter humi</name>
    <dbReference type="NCBI Taxonomy" id="1411620"/>
    <lineage>
        <taxon>Bacteria</taxon>
        <taxon>Pseudomonadati</taxon>
        <taxon>Bacteroidota</taxon>
        <taxon>Cytophagia</taxon>
        <taxon>Cytophagales</taxon>
        <taxon>Hymenobacteraceae</taxon>
        <taxon>Hymenobacter</taxon>
    </lineage>
</organism>
<evidence type="ECO:0000313" key="4">
    <source>
        <dbReference type="EMBL" id="MFC7667977.1"/>
    </source>
</evidence>
<feature type="domain" description="Glycoside hydrolase family 20 catalytic" evidence="3">
    <location>
        <begin position="26"/>
        <end position="156"/>
    </location>
</feature>
<comment type="similarity">
    <text evidence="1">Belongs to the glycosyl hydrolase 20 family.</text>
</comment>
<dbReference type="InterPro" id="IPR017853">
    <property type="entry name" value="GH"/>
</dbReference>
<evidence type="ECO:0000313" key="5">
    <source>
        <dbReference type="Proteomes" id="UP001596513"/>
    </source>
</evidence>
<proteinExistence type="inferred from homology"/>
<evidence type="ECO:0000256" key="2">
    <source>
        <dbReference type="ARBA" id="ARBA00022801"/>
    </source>
</evidence>
<dbReference type="EMBL" id="JBHTEK010000001">
    <property type="protein sequence ID" value="MFC7667977.1"/>
    <property type="molecule type" value="Genomic_DNA"/>
</dbReference>
<gene>
    <name evidence="4" type="ORF">ACFQT0_11710</name>
</gene>
<protein>
    <submittedName>
        <fullName evidence="4">Family 20 glycosylhydrolase</fullName>
    </submittedName>
</protein>
<name>A0ABW2U500_9BACT</name>
<dbReference type="Pfam" id="PF00728">
    <property type="entry name" value="Glyco_hydro_20"/>
    <property type="match status" value="1"/>
</dbReference>
<dbReference type="InterPro" id="IPR025705">
    <property type="entry name" value="Beta_hexosaminidase_sua/sub"/>
</dbReference>